<evidence type="ECO:0000313" key="3">
    <source>
        <dbReference type="Proteomes" id="UP000294886"/>
    </source>
</evidence>
<reference evidence="2 3" key="1">
    <citation type="submission" date="2019-03" db="EMBL/GenBank/DDBJ databases">
        <title>Genomic Encyclopedia of Type Strains, Phase IV (KMG-IV): sequencing the most valuable type-strain genomes for metagenomic binning, comparative biology and taxonomic classification.</title>
        <authorList>
            <person name="Goeker M."/>
        </authorList>
    </citation>
    <scope>NUCLEOTIDE SEQUENCE [LARGE SCALE GENOMIC DNA]</scope>
    <source>
        <strain evidence="2 3">DSM 13054</strain>
    </source>
</reference>
<accession>A0A4R2JL59</accession>
<comment type="caution">
    <text evidence="2">The sequence shown here is derived from an EMBL/GenBank/DDBJ whole genome shotgun (WGS) entry which is preliminary data.</text>
</comment>
<keyword evidence="1" id="KW-0812">Transmembrane</keyword>
<sequence>MFKKMIKDKRGVSELVSSAAMVFVLSLFFVLMLQINVYNTAQAVVHQAAFEAARAAAKSPTPYATAVQTAKDVGKNYIRNWENSITVVMPVQPTQPGQPFTVQVTYNVPILSNLFKSTAVTSSSTQIWEETP</sequence>
<protein>
    <recommendedName>
        <fullName evidence="4">TadE-like protein</fullName>
    </recommendedName>
</protein>
<dbReference type="Proteomes" id="UP000294886">
    <property type="component" value="Unassembled WGS sequence"/>
</dbReference>
<name>A0A4R2JL59_9THEO</name>
<feature type="transmembrane region" description="Helical" evidence="1">
    <location>
        <begin position="12"/>
        <end position="33"/>
    </location>
</feature>
<proteinExistence type="predicted"/>
<organism evidence="2 3">
    <name type="scientific">Caldanaerobacter subterraneus</name>
    <dbReference type="NCBI Taxonomy" id="911092"/>
    <lineage>
        <taxon>Bacteria</taxon>
        <taxon>Bacillati</taxon>
        <taxon>Bacillota</taxon>
        <taxon>Clostridia</taxon>
        <taxon>Thermoanaerobacterales</taxon>
        <taxon>Thermoanaerobacteraceae</taxon>
        <taxon>Caldanaerobacter</taxon>
    </lineage>
</organism>
<dbReference type="EMBL" id="SLWU01000028">
    <property type="protein sequence ID" value="TCO57778.1"/>
    <property type="molecule type" value="Genomic_DNA"/>
</dbReference>
<keyword evidence="1" id="KW-1133">Transmembrane helix</keyword>
<evidence type="ECO:0000256" key="1">
    <source>
        <dbReference type="SAM" id="Phobius"/>
    </source>
</evidence>
<dbReference type="RefSeq" id="WP_207910893.1">
    <property type="nucleotide sequence ID" value="NZ_SLWU01000028.1"/>
</dbReference>
<keyword evidence="1" id="KW-0472">Membrane</keyword>
<evidence type="ECO:0008006" key="4">
    <source>
        <dbReference type="Google" id="ProtNLM"/>
    </source>
</evidence>
<dbReference type="AlphaFoldDB" id="A0A4R2JL59"/>
<evidence type="ECO:0000313" key="2">
    <source>
        <dbReference type="EMBL" id="TCO57778.1"/>
    </source>
</evidence>
<gene>
    <name evidence="2" type="ORF">EV203_1287</name>
</gene>